<comment type="caution">
    <text evidence="11">The sequence shown here is derived from an EMBL/GenBank/DDBJ whole genome shotgun (WGS) entry which is preliminary data.</text>
</comment>
<feature type="compositionally biased region" description="Polar residues" evidence="9">
    <location>
        <begin position="728"/>
        <end position="747"/>
    </location>
</feature>
<accession>A0A9W9VYU9</accession>
<reference evidence="11" key="2">
    <citation type="journal article" date="2023" name="IMA Fungus">
        <title>Comparative genomic study of the Penicillium genus elucidates a diverse pangenome and 15 lateral gene transfer events.</title>
        <authorList>
            <person name="Petersen C."/>
            <person name="Sorensen T."/>
            <person name="Nielsen M.R."/>
            <person name="Sondergaard T.E."/>
            <person name="Sorensen J.L."/>
            <person name="Fitzpatrick D.A."/>
            <person name="Frisvad J.C."/>
            <person name="Nielsen K.L."/>
        </authorList>
    </citation>
    <scope>NUCLEOTIDE SEQUENCE</scope>
    <source>
        <strain evidence="11">IBT 29677</strain>
    </source>
</reference>
<organism evidence="11 12">
    <name type="scientific">Penicillium cosmopolitanum</name>
    <dbReference type="NCBI Taxonomy" id="1131564"/>
    <lineage>
        <taxon>Eukaryota</taxon>
        <taxon>Fungi</taxon>
        <taxon>Dikarya</taxon>
        <taxon>Ascomycota</taxon>
        <taxon>Pezizomycotina</taxon>
        <taxon>Eurotiomycetes</taxon>
        <taxon>Eurotiomycetidae</taxon>
        <taxon>Eurotiales</taxon>
        <taxon>Aspergillaceae</taxon>
        <taxon>Penicillium</taxon>
    </lineage>
</organism>
<dbReference type="PROSITE" id="PS50048">
    <property type="entry name" value="ZN2_CY6_FUNGAL_2"/>
    <property type="match status" value="1"/>
</dbReference>
<dbReference type="SMART" id="SM00906">
    <property type="entry name" value="Fungal_trans"/>
    <property type="match status" value="1"/>
</dbReference>
<evidence type="ECO:0000313" key="11">
    <source>
        <dbReference type="EMBL" id="KAJ5391811.1"/>
    </source>
</evidence>
<dbReference type="GO" id="GO:0000981">
    <property type="term" value="F:DNA-binding transcription factor activity, RNA polymerase II-specific"/>
    <property type="evidence" value="ECO:0007669"/>
    <property type="project" value="InterPro"/>
</dbReference>
<evidence type="ECO:0000256" key="3">
    <source>
        <dbReference type="ARBA" id="ARBA00022833"/>
    </source>
</evidence>
<evidence type="ECO:0000259" key="10">
    <source>
        <dbReference type="PROSITE" id="PS50048"/>
    </source>
</evidence>
<dbReference type="InterPro" id="IPR007219">
    <property type="entry name" value="XnlR_reg_dom"/>
</dbReference>
<comment type="subcellular location">
    <subcellularLocation>
        <location evidence="1">Nucleus</location>
    </subcellularLocation>
</comment>
<evidence type="ECO:0000256" key="4">
    <source>
        <dbReference type="ARBA" id="ARBA00023015"/>
    </source>
</evidence>
<feature type="region of interest" description="Disordered" evidence="9">
    <location>
        <begin position="664"/>
        <end position="763"/>
    </location>
</feature>
<keyword evidence="12" id="KW-1185">Reference proteome</keyword>
<dbReference type="InterPro" id="IPR036864">
    <property type="entry name" value="Zn2-C6_fun-type_DNA-bd_sf"/>
</dbReference>
<dbReference type="Proteomes" id="UP001147747">
    <property type="component" value="Unassembled WGS sequence"/>
</dbReference>
<evidence type="ECO:0000256" key="5">
    <source>
        <dbReference type="ARBA" id="ARBA00023125"/>
    </source>
</evidence>
<dbReference type="PANTHER" id="PTHR46910:SF12">
    <property type="entry name" value="REGULATORY PROTEIN CAT8"/>
    <property type="match status" value="1"/>
</dbReference>
<name>A0A9W9VYU9_9EURO</name>
<dbReference type="GO" id="GO:0005634">
    <property type="term" value="C:nucleus"/>
    <property type="evidence" value="ECO:0007669"/>
    <property type="project" value="UniProtKB-SubCell"/>
</dbReference>
<reference evidence="11" key="1">
    <citation type="submission" date="2022-12" db="EMBL/GenBank/DDBJ databases">
        <authorList>
            <person name="Petersen C."/>
        </authorList>
    </citation>
    <scope>NUCLEOTIDE SEQUENCE</scope>
    <source>
        <strain evidence="11">IBT 29677</strain>
    </source>
</reference>
<keyword evidence="5" id="KW-0238">DNA-binding</keyword>
<feature type="compositionally biased region" description="Low complexity" evidence="9">
    <location>
        <begin position="182"/>
        <end position="197"/>
    </location>
</feature>
<evidence type="ECO:0000256" key="7">
    <source>
        <dbReference type="ARBA" id="ARBA00023242"/>
    </source>
</evidence>
<keyword evidence="4" id="KW-0805">Transcription regulation</keyword>
<dbReference type="InterPro" id="IPR001138">
    <property type="entry name" value="Zn2Cys6_DnaBD"/>
</dbReference>
<proteinExistence type="predicted"/>
<dbReference type="Pfam" id="PF00172">
    <property type="entry name" value="Zn_clus"/>
    <property type="match status" value="1"/>
</dbReference>
<dbReference type="Gene3D" id="4.10.240.10">
    <property type="entry name" value="Zn(2)-C6 fungal-type DNA-binding domain"/>
    <property type="match status" value="1"/>
</dbReference>
<evidence type="ECO:0000313" key="12">
    <source>
        <dbReference type="Proteomes" id="UP001147747"/>
    </source>
</evidence>
<dbReference type="CDD" id="cd15485">
    <property type="entry name" value="ZIP_Cat8"/>
    <property type="match status" value="1"/>
</dbReference>
<dbReference type="InterPro" id="IPR050987">
    <property type="entry name" value="AtrR-like"/>
</dbReference>
<sequence>MHENTGRESPPLPFAILLCFSPFEANLDSTPILSVLFDCRIRNPSYVHPVATPVRTPTNNSTAAADVPVCPHTMPGILPMKVIKVGGTGTSSRIAQACDRCRSKKIRCDGVRPCCTQCANVGFECRTSDKLSRRAFPRGYTESLEERVRALETEVKDLKDLLDEKDEKIDVLSRIHSFSSPSQRATSARSPTASASALAHTPNKSPSLDTSEGVVHVARTTAHPSPENPYTALSSTQGFADVFTNKLVSQEKATSKIPTQALTKLSPPLINIFFQEWAPLYPVVHRPTILKAYEQYLNKPDSLKQNLPGLAQLNLIFGIANLSSNSRTTQDPTFFEENWTSTLDTFMGESSIDALQCFVLAQMYCMTKGDYKSLLRYRALAVDICHQLGLYESQENVTSNRLETETRKKVFWCQYVLDRFSSALTGMPILLRESDIQTEYPVDVDDENVTESGFLPTLPGESTRLSSALALFNVSRILTKALEDLYPSRSSYDMYVSKMRAVSGQLDEWLKMLPPHLRLEFSQDKPSTNVTSSRSPLLSLFYYFIRSLIHRPAVCFAEENLRSPSILAMSDSSKHIIQILQLLDERRLSLSVSINRKELVFLSGLGLLWQTLSLKRDSKLLKDSQKLLANVVEQLEQESPVAASEFTSLASTLVFLDTKTRGAAQPSKASQEMVAPTQKPSRSPKRQLQYLKARLTSNGNREESPKQAASRRNTISGASPPLGAQALRSPSWTSLPPQQDHFSSSQYPIDHGRASLDLGSDPRLTSSTLGYDYQRAMSTSTASDVTSGTNGAITMADWEYVLSDMDRGYSNIFTGIYGGRECGEDPGPFASITAEYAQKQNDGTLSIPQPVTDVHDLSPKAWSSSSGDFAPCQDHVAQSVLSYSGESMGSAEDANLHHFGDAPAHPDDLGLIDPFQAIAMPVEGELDEFSLVNGWDRRLAV</sequence>
<evidence type="ECO:0000256" key="6">
    <source>
        <dbReference type="ARBA" id="ARBA00023163"/>
    </source>
</evidence>
<evidence type="ECO:0000256" key="9">
    <source>
        <dbReference type="SAM" id="MobiDB-lite"/>
    </source>
</evidence>
<dbReference type="CDD" id="cd12148">
    <property type="entry name" value="fungal_TF_MHR"/>
    <property type="match status" value="1"/>
</dbReference>
<dbReference type="SMART" id="SM00066">
    <property type="entry name" value="GAL4"/>
    <property type="match status" value="1"/>
</dbReference>
<evidence type="ECO:0000256" key="8">
    <source>
        <dbReference type="SAM" id="Coils"/>
    </source>
</evidence>
<dbReference type="EMBL" id="JAPZBU010000008">
    <property type="protein sequence ID" value="KAJ5391811.1"/>
    <property type="molecule type" value="Genomic_DNA"/>
</dbReference>
<dbReference type="GO" id="GO:0003677">
    <property type="term" value="F:DNA binding"/>
    <property type="evidence" value="ECO:0007669"/>
    <property type="project" value="UniProtKB-KW"/>
</dbReference>
<dbReference type="GO" id="GO:0006351">
    <property type="term" value="P:DNA-templated transcription"/>
    <property type="evidence" value="ECO:0007669"/>
    <property type="project" value="InterPro"/>
</dbReference>
<evidence type="ECO:0000256" key="2">
    <source>
        <dbReference type="ARBA" id="ARBA00022723"/>
    </source>
</evidence>
<protein>
    <recommendedName>
        <fullName evidence="10">Zn(2)-C6 fungal-type domain-containing protein</fullName>
    </recommendedName>
</protein>
<dbReference type="Pfam" id="PF04082">
    <property type="entry name" value="Fungal_trans"/>
    <property type="match status" value="1"/>
</dbReference>
<keyword evidence="3" id="KW-0862">Zinc</keyword>
<keyword evidence="2" id="KW-0479">Metal-binding</keyword>
<dbReference type="RefSeq" id="XP_056487489.1">
    <property type="nucleotide sequence ID" value="XM_056631938.1"/>
</dbReference>
<keyword evidence="8" id="KW-0175">Coiled coil</keyword>
<dbReference type="CDD" id="cd00067">
    <property type="entry name" value="GAL4"/>
    <property type="match status" value="1"/>
</dbReference>
<dbReference type="OrthoDB" id="10001928at2759"/>
<dbReference type="FunFam" id="4.10.240.10:FF:000007">
    <property type="entry name" value="C6 transcription factor FacB"/>
    <property type="match status" value="1"/>
</dbReference>
<keyword evidence="7" id="KW-0539">Nucleus</keyword>
<feature type="region of interest" description="Disordered" evidence="9">
    <location>
        <begin position="180"/>
        <end position="211"/>
    </location>
</feature>
<keyword evidence="6" id="KW-0804">Transcription</keyword>
<dbReference type="PANTHER" id="PTHR46910">
    <property type="entry name" value="TRANSCRIPTION FACTOR PDR1"/>
    <property type="match status" value="1"/>
</dbReference>
<gene>
    <name evidence="11" type="ORF">N7509_007301</name>
</gene>
<dbReference type="AlphaFoldDB" id="A0A9W9VYU9"/>
<dbReference type="SUPFAM" id="SSF57701">
    <property type="entry name" value="Zn2/Cys6 DNA-binding domain"/>
    <property type="match status" value="1"/>
</dbReference>
<dbReference type="GO" id="GO:0008270">
    <property type="term" value="F:zinc ion binding"/>
    <property type="evidence" value="ECO:0007669"/>
    <property type="project" value="InterPro"/>
</dbReference>
<evidence type="ECO:0000256" key="1">
    <source>
        <dbReference type="ARBA" id="ARBA00004123"/>
    </source>
</evidence>
<dbReference type="GeneID" id="81370918"/>
<dbReference type="PROSITE" id="PS00463">
    <property type="entry name" value="ZN2_CY6_FUNGAL_1"/>
    <property type="match status" value="1"/>
</dbReference>
<feature type="domain" description="Zn(2)-C6 fungal-type" evidence="10">
    <location>
        <begin position="97"/>
        <end position="127"/>
    </location>
</feature>
<feature type="coiled-coil region" evidence="8">
    <location>
        <begin position="141"/>
        <end position="175"/>
    </location>
</feature>